<feature type="compositionally biased region" description="Low complexity" evidence="8">
    <location>
        <begin position="44"/>
        <end position="60"/>
    </location>
</feature>
<sequence length="479" mass="53504">MALKMALDAENLRRSKRNKFHLDVAAIHMVHPERRRTQPGRLTPSSDGAGSRRAASLSPAHQGSPVHSEADEEERGKRVRRVPVRNASYVYDDDSDEDESLRIHKRVHDRYGVGPAVDMKVLKFVKVYFMCSTPNETRSSDSASPDIGGSPPQLSPAVSTHATSLIRSHTEPGRLVALSLPKTTLKRTTVVATQLSTSPSKNPSSPSNIATQRSPGRRRRKCPQCPFTARTTTRMERHMIGHSKETGFQCSLCNFKSVLVVSVFIYLNLNLPMLRKTESAGFLKRHVEVHGVTSFSWPPQYVGISPRPRKPASIARTKGEARNGRITASPAKVLPLFSLREGTGGLRCPIDGCTFATRLLPQMVCHKMKCHPDARDKRRSLFPCKKCGARLRTAGALRVHRLARHVRVRHPKTIQFFMRERVGMHFVSSRAINHTRLRTERSSTNNEFKTGKEAKEEAIDMDESSSSLPITCQLDSSIE</sequence>
<evidence type="ECO:0000313" key="11">
    <source>
        <dbReference type="WBParaSite" id="Hba_20077"/>
    </source>
</evidence>
<evidence type="ECO:0000256" key="4">
    <source>
        <dbReference type="ARBA" id="ARBA00022771"/>
    </source>
</evidence>
<dbReference type="GO" id="GO:0005634">
    <property type="term" value="C:nucleus"/>
    <property type="evidence" value="ECO:0007669"/>
    <property type="project" value="UniProtKB-SubCell"/>
</dbReference>
<dbReference type="AlphaFoldDB" id="A0A1I7XQR1"/>
<feature type="region of interest" description="Disordered" evidence="8">
    <location>
        <begin position="192"/>
        <end position="223"/>
    </location>
</feature>
<dbReference type="SUPFAM" id="SSF57667">
    <property type="entry name" value="beta-beta-alpha zinc fingers"/>
    <property type="match status" value="1"/>
</dbReference>
<dbReference type="PROSITE" id="PS00028">
    <property type="entry name" value="ZINC_FINGER_C2H2_1"/>
    <property type="match status" value="1"/>
</dbReference>
<feature type="compositionally biased region" description="Basic and acidic residues" evidence="8">
    <location>
        <begin position="449"/>
        <end position="458"/>
    </location>
</feature>
<dbReference type="InterPro" id="IPR036236">
    <property type="entry name" value="Znf_C2H2_sf"/>
</dbReference>
<keyword evidence="10" id="KW-1185">Reference proteome</keyword>
<keyword evidence="6" id="KW-0539">Nucleus</keyword>
<organism evidence="10 11">
    <name type="scientific">Heterorhabditis bacteriophora</name>
    <name type="common">Entomopathogenic nematode worm</name>
    <dbReference type="NCBI Taxonomy" id="37862"/>
    <lineage>
        <taxon>Eukaryota</taxon>
        <taxon>Metazoa</taxon>
        <taxon>Ecdysozoa</taxon>
        <taxon>Nematoda</taxon>
        <taxon>Chromadorea</taxon>
        <taxon>Rhabditida</taxon>
        <taxon>Rhabditina</taxon>
        <taxon>Rhabditomorpha</taxon>
        <taxon>Strongyloidea</taxon>
        <taxon>Heterorhabditidae</taxon>
        <taxon>Heterorhabditis</taxon>
    </lineage>
</organism>
<accession>A0A1I7XQR1</accession>
<dbReference type="GO" id="GO:0008270">
    <property type="term" value="F:zinc ion binding"/>
    <property type="evidence" value="ECO:0007669"/>
    <property type="project" value="UniProtKB-KW"/>
</dbReference>
<keyword evidence="4 7" id="KW-0863">Zinc-finger</keyword>
<feature type="compositionally biased region" description="Polar residues" evidence="8">
    <location>
        <begin position="156"/>
        <end position="166"/>
    </location>
</feature>
<dbReference type="PROSITE" id="PS50157">
    <property type="entry name" value="ZINC_FINGER_C2H2_2"/>
    <property type="match status" value="1"/>
</dbReference>
<dbReference type="WBParaSite" id="Hba_20077">
    <property type="protein sequence ID" value="Hba_20077"/>
    <property type="gene ID" value="Hba_20077"/>
</dbReference>
<protein>
    <submittedName>
        <fullName evidence="11">C2H2-type domain-containing protein</fullName>
    </submittedName>
</protein>
<dbReference type="InterPro" id="IPR013087">
    <property type="entry name" value="Znf_C2H2_type"/>
</dbReference>
<feature type="region of interest" description="Disordered" evidence="8">
    <location>
        <begin position="135"/>
        <end position="166"/>
    </location>
</feature>
<evidence type="ECO:0000256" key="8">
    <source>
        <dbReference type="SAM" id="MobiDB-lite"/>
    </source>
</evidence>
<evidence type="ECO:0000313" key="10">
    <source>
        <dbReference type="Proteomes" id="UP000095283"/>
    </source>
</evidence>
<feature type="domain" description="C2H2-type" evidence="9">
    <location>
        <begin position="382"/>
        <end position="410"/>
    </location>
</feature>
<dbReference type="InterPro" id="IPR050888">
    <property type="entry name" value="ZnF_C2H2-type_TF"/>
</dbReference>
<keyword evidence="5" id="KW-0862">Zinc</keyword>
<comment type="subcellular location">
    <subcellularLocation>
        <location evidence="1">Nucleus</location>
    </subcellularLocation>
</comment>
<dbReference type="SMART" id="SM00355">
    <property type="entry name" value="ZnF_C2H2"/>
    <property type="match status" value="4"/>
</dbReference>
<reference evidence="11" key="1">
    <citation type="submission" date="2016-11" db="UniProtKB">
        <authorList>
            <consortium name="WormBaseParasite"/>
        </authorList>
    </citation>
    <scope>IDENTIFICATION</scope>
</reference>
<evidence type="ECO:0000259" key="9">
    <source>
        <dbReference type="PROSITE" id="PS50157"/>
    </source>
</evidence>
<dbReference type="PANTHER" id="PTHR24406">
    <property type="entry name" value="TRANSCRIPTIONAL REPRESSOR CTCFL-RELATED"/>
    <property type="match status" value="1"/>
</dbReference>
<evidence type="ECO:0000256" key="5">
    <source>
        <dbReference type="ARBA" id="ARBA00022833"/>
    </source>
</evidence>
<dbReference type="Proteomes" id="UP000095283">
    <property type="component" value="Unplaced"/>
</dbReference>
<dbReference type="Gene3D" id="3.30.160.60">
    <property type="entry name" value="Classic Zinc Finger"/>
    <property type="match status" value="1"/>
</dbReference>
<evidence type="ECO:0000256" key="7">
    <source>
        <dbReference type="PROSITE-ProRule" id="PRU00042"/>
    </source>
</evidence>
<feature type="region of interest" description="Disordered" evidence="8">
    <location>
        <begin position="441"/>
        <end position="467"/>
    </location>
</feature>
<keyword evidence="2" id="KW-0479">Metal-binding</keyword>
<feature type="compositionally biased region" description="Low complexity" evidence="8">
    <location>
        <begin position="196"/>
        <end position="208"/>
    </location>
</feature>
<evidence type="ECO:0000256" key="2">
    <source>
        <dbReference type="ARBA" id="ARBA00022723"/>
    </source>
</evidence>
<name>A0A1I7XQR1_HETBA</name>
<evidence type="ECO:0000256" key="1">
    <source>
        <dbReference type="ARBA" id="ARBA00004123"/>
    </source>
</evidence>
<proteinExistence type="predicted"/>
<keyword evidence="3" id="KW-0677">Repeat</keyword>
<feature type="region of interest" description="Disordered" evidence="8">
    <location>
        <begin position="29"/>
        <end position="81"/>
    </location>
</feature>
<evidence type="ECO:0000256" key="6">
    <source>
        <dbReference type="ARBA" id="ARBA00023242"/>
    </source>
</evidence>
<evidence type="ECO:0000256" key="3">
    <source>
        <dbReference type="ARBA" id="ARBA00022737"/>
    </source>
</evidence>